<dbReference type="AlphaFoldDB" id="A0A8J8B294"/>
<keyword evidence="2" id="KW-1185">Reference proteome</keyword>
<gene>
    <name evidence="1" type="ORF">KCX82_14260</name>
</gene>
<reference evidence="1" key="2">
    <citation type="submission" date="2021-04" db="EMBL/GenBank/DDBJ databases">
        <authorList>
            <person name="Liu J."/>
        </authorList>
    </citation>
    <scope>NUCLEOTIDE SEQUENCE</scope>
    <source>
        <strain evidence="1">BAD-6</strain>
    </source>
</reference>
<protein>
    <submittedName>
        <fullName evidence="1">Uncharacterized protein</fullName>
    </submittedName>
</protein>
<sequence>MEKVIKIDGRDIVFKSTGAAPLRYKAQFKRDFFADIMKLEKVVSKGDEVNVDYLDLEIFYNIAWVFAKTADPTIKTPLEWLDDFSVFPIMDICKELQDLLINSLGVTNSPN</sequence>
<evidence type="ECO:0000313" key="1">
    <source>
        <dbReference type="EMBL" id="MBR0599049.1"/>
    </source>
</evidence>
<dbReference type="Proteomes" id="UP000675664">
    <property type="component" value="Unassembled WGS sequence"/>
</dbReference>
<name>A0A8J8B294_9FIRM</name>
<dbReference type="EMBL" id="JAGSND010000010">
    <property type="protein sequence ID" value="MBR0599049.1"/>
    <property type="molecule type" value="Genomic_DNA"/>
</dbReference>
<evidence type="ECO:0000313" key="2">
    <source>
        <dbReference type="Proteomes" id="UP000675664"/>
    </source>
</evidence>
<reference evidence="1" key="1">
    <citation type="submission" date="2021-04" db="EMBL/GenBank/DDBJ databases">
        <title>Sinoanaerobacter chloroacetimidivorans sp. nov., an obligate anaerobic bacterium isolated from anaerobic sludge.</title>
        <authorList>
            <person name="Bao Y."/>
        </authorList>
    </citation>
    <scope>NUCLEOTIDE SEQUENCE</scope>
    <source>
        <strain evidence="1">BAD-6</strain>
    </source>
</reference>
<organism evidence="1 2">
    <name type="scientific">Sinanaerobacter chloroacetimidivorans</name>
    <dbReference type="NCBI Taxonomy" id="2818044"/>
    <lineage>
        <taxon>Bacteria</taxon>
        <taxon>Bacillati</taxon>
        <taxon>Bacillota</taxon>
        <taxon>Clostridia</taxon>
        <taxon>Peptostreptococcales</taxon>
        <taxon>Anaerovoracaceae</taxon>
        <taxon>Sinanaerobacter</taxon>
    </lineage>
</organism>
<accession>A0A8J8B294</accession>
<dbReference type="RefSeq" id="WP_227019184.1">
    <property type="nucleotide sequence ID" value="NZ_JAGSND010000010.1"/>
</dbReference>
<proteinExistence type="predicted"/>
<comment type="caution">
    <text evidence="1">The sequence shown here is derived from an EMBL/GenBank/DDBJ whole genome shotgun (WGS) entry which is preliminary data.</text>
</comment>